<evidence type="ECO:0000313" key="2">
    <source>
        <dbReference type="Proteomes" id="UP000636709"/>
    </source>
</evidence>
<dbReference type="EMBL" id="JACEFO010000970">
    <property type="protein sequence ID" value="KAF8751288.1"/>
    <property type="molecule type" value="Genomic_DNA"/>
</dbReference>
<dbReference type="OrthoDB" id="692909at2759"/>
<dbReference type="InterPro" id="IPR036041">
    <property type="entry name" value="Ribosome-inact_prot_sf"/>
</dbReference>
<dbReference type="GO" id="GO:0030598">
    <property type="term" value="F:rRNA N-glycosylase activity"/>
    <property type="evidence" value="ECO:0007669"/>
    <property type="project" value="InterPro"/>
</dbReference>
<protein>
    <submittedName>
        <fullName evidence="1">Uncharacterized protein</fullName>
    </submittedName>
</protein>
<proteinExistence type="predicted"/>
<name>A0A835FGG9_9POAL</name>
<accession>A0A835FGG9</accession>
<dbReference type="SUPFAM" id="SSF56371">
    <property type="entry name" value="Ribosome inactivating proteins (RIP)"/>
    <property type="match status" value="1"/>
</dbReference>
<gene>
    <name evidence="1" type="ORF">HU200_012165</name>
</gene>
<reference evidence="1" key="1">
    <citation type="submission" date="2020-07" db="EMBL/GenBank/DDBJ databases">
        <title>Genome sequence and genetic diversity analysis of an under-domesticated orphan crop, white fonio (Digitaria exilis).</title>
        <authorList>
            <person name="Bennetzen J.L."/>
            <person name="Chen S."/>
            <person name="Ma X."/>
            <person name="Wang X."/>
            <person name="Yssel A.E.J."/>
            <person name="Chaluvadi S.R."/>
            <person name="Johnson M."/>
            <person name="Gangashetty P."/>
            <person name="Hamidou F."/>
            <person name="Sanogo M.D."/>
            <person name="Zwaenepoel A."/>
            <person name="Wallace J."/>
            <person name="Van De Peer Y."/>
            <person name="Van Deynze A."/>
        </authorList>
    </citation>
    <scope>NUCLEOTIDE SEQUENCE</scope>
    <source>
        <tissue evidence="1">Leaves</tissue>
    </source>
</reference>
<dbReference type="Proteomes" id="UP000636709">
    <property type="component" value="Unassembled WGS sequence"/>
</dbReference>
<keyword evidence="2" id="KW-1185">Reference proteome</keyword>
<dbReference type="GO" id="GO:0017148">
    <property type="term" value="P:negative regulation of translation"/>
    <property type="evidence" value="ECO:0007669"/>
    <property type="project" value="InterPro"/>
</dbReference>
<organism evidence="1 2">
    <name type="scientific">Digitaria exilis</name>
    <dbReference type="NCBI Taxonomy" id="1010633"/>
    <lineage>
        <taxon>Eukaryota</taxon>
        <taxon>Viridiplantae</taxon>
        <taxon>Streptophyta</taxon>
        <taxon>Embryophyta</taxon>
        <taxon>Tracheophyta</taxon>
        <taxon>Spermatophyta</taxon>
        <taxon>Magnoliopsida</taxon>
        <taxon>Liliopsida</taxon>
        <taxon>Poales</taxon>
        <taxon>Poaceae</taxon>
        <taxon>PACMAD clade</taxon>
        <taxon>Panicoideae</taxon>
        <taxon>Panicodae</taxon>
        <taxon>Paniceae</taxon>
        <taxon>Anthephorinae</taxon>
        <taxon>Digitaria</taxon>
    </lineage>
</organism>
<comment type="caution">
    <text evidence="1">The sequence shown here is derived from an EMBL/GenBank/DDBJ whole genome shotgun (WGS) entry which is preliminary data.</text>
</comment>
<evidence type="ECO:0000313" key="1">
    <source>
        <dbReference type="EMBL" id="KAF8751288.1"/>
    </source>
</evidence>
<sequence>MQRRNRISDVSSTNLLGAPITPPILASLSKIPEEMYTFHMVKLVVSDNESVLLLFRENDIYFIAFNPSGGPGFLRAFLELDR</sequence>
<dbReference type="AlphaFoldDB" id="A0A835FGG9"/>